<feature type="region of interest" description="Disordered" evidence="1">
    <location>
        <begin position="13"/>
        <end position="76"/>
    </location>
</feature>
<comment type="caution">
    <text evidence="2">The sequence shown here is derived from an EMBL/GenBank/DDBJ whole genome shotgun (WGS) entry which is preliminary data.</text>
</comment>
<keyword evidence="3" id="KW-1185">Reference proteome</keyword>
<evidence type="ECO:0000313" key="3">
    <source>
        <dbReference type="Proteomes" id="UP001634007"/>
    </source>
</evidence>
<gene>
    <name evidence="2" type="ORF">ACJRO7_021934</name>
</gene>
<evidence type="ECO:0000313" key="2">
    <source>
        <dbReference type="EMBL" id="KAL3740737.1"/>
    </source>
</evidence>
<organism evidence="2 3">
    <name type="scientific">Eucalyptus globulus</name>
    <name type="common">Tasmanian blue gum</name>
    <dbReference type="NCBI Taxonomy" id="34317"/>
    <lineage>
        <taxon>Eukaryota</taxon>
        <taxon>Viridiplantae</taxon>
        <taxon>Streptophyta</taxon>
        <taxon>Embryophyta</taxon>
        <taxon>Tracheophyta</taxon>
        <taxon>Spermatophyta</taxon>
        <taxon>Magnoliopsida</taxon>
        <taxon>eudicotyledons</taxon>
        <taxon>Gunneridae</taxon>
        <taxon>Pentapetalae</taxon>
        <taxon>rosids</taxon>
        <taxon>malvids</taxon>
        <taxon>Myrtales</taxon>
        <taxon>Myrtaceae</taxon>
        <taxon>Myrtoideae</taxon>
        <taxon>Eucalypteae</taxon>
        <taxon>Eucalyptus</taxon>
    </lineage>
</organism>
<protein>
    <submittedName>
        <fullName evidence="2">Uncharacterized protein</fullName>
    </submittedName>
</protein>
<name>A0ABD3KT42_EUCGL</name>
<evidence type="ECO:0000256" key="1">
    <source>
        <dbReference type="SAM" id="MobiDB-lite"/>
    </source>
</evidence>
<sequence length="76" mass="8088">MSLFSSLLSCFSDSSSKKVSCGGEDRGQSGCRSKDDDHHQVTVGDQELNKNVKSKPGKPAPIPVTYFASGSRPSLL</sequence>
<dbReference type="Proteomes" id="UP001634007">
    <property type="component" value="Unassembled WGS sequence"/>
</dbReference>
<feature type="compositionally biased region" description="Basic and acidic residues" evidence="1">
    <location>
        <begin position="23"/>
        <end position="40"/>
    </location>
</feature>
<dbReference type="EMBL" id="JBJKBG010000005">
    <property type="protein sequence ID" value="KAL3740737.1"/>
    <property type="molecule type" value="Genomic_DNA"/>
</dbReference>
<accession>A0ABD3KT42</accession>
<reference evidence="2 3" key="1">
    <citation type="submission" date="2024-11" db="EMBL/GenBank/DDBJ databases">
        <title>Chromosome-level genome assembly of Eucalyptus globulus Labill. provides insights into its genome evolution.</title>
        <authorList>
            <person name="Li X."/>
        </authorList>
    </citation>
    <scope>NUCLEOTIDE SEQUENCE [LARGE SCALE GENOMIC DNA]</scope>
    <source>
        <strain evidence="2">CL2024</strain>
        <tissue evidence="2">Fresh tender leaves</tissue>
    </source>
</reference>
<dbReference type="AlphaFoldDB" id="A0ABD3KT42"/>
<proteinExistence type="predicted"/>